<dbReference type="GO" id="GO:0003993">
    <property type="term" value="F:acid phosphatase activity"/>
    <property type="evidence" value="ECO:0007669"/>
    <property type="project" value="UniProtKB-EC"/>
</dbReference>
<dbReference type="OMA" id="DWEWNYY"/>
<keyword evidence="8" id="KW-0472">Membrane</keyword>
<accession>A0A336LJX1</accession>
<keyword evidence="3" id="KW-0378">Hydrolase</keyword>
<evidence type="ECO:0000256" key="4">
    <source>
        <dbReference type="ARBA" id="ARBA00036311"/>
    </source>
</evidence>
<feature type="compositionally biased region" description="Low complexity" evidence="7">
    <location>
        <begin position="360"/>
        <end position="371"/>
    </location>
</feature>
<organism evidence="10">
    <name type="scientific">Culicoides sonorensis</name>
    <name type="common">Biting midge</name>
    <dbReference type="NCBI Taxonomy" id="179676"/>
    <lineage>
        <taxon>Eukaryota</taxon>
        <taxon>Metazoa</taxon>
        <taxon>Ecdysozoa</taxon>
        <taxon>Arthropoda</taxon>
        <taxon>Hexapoda</taxon>
        <taxon>Insecta</taxon>
        <taxon>Pterygota</taxon>
        <taxon>Neoptera</taxon>
        <taxon>Endopterygota</taxon>
        <taxon>Diptera</taxon>
        <taxon>Nematocera</taxon>
        <taxon>Chironomoidea</taxon>
        <taxon>Ceratopogonidae</taxon>
        <taxon>Ceratopogoninae</taxon>
        <taxon>Culicoides</taxon>
        <taxon>Monoculicoides</taxon>
    </lineage>
</organism>
<dbReference type="EMBL" id="UFQS01000022">
    <property type="protein sequence ID" value="SSW97589.1"/>
    <property type="molecule type" value="Genomic_DNA"/>
</dbReference>
<evidence type="ECO:0000313" key="10">
    <source>
        <dbReference type="EMBL" id="SSX17975.1"/>
    </source>
</evidence>
<dbReference type="InterPro" id="IPR050645">
    <property type="entry name" value="Histidine_acid_phosphatase"/>
</dbReference>
<dbReference type="PANTHER" id="PTHR11567">
    <property type="entry name" value="ACID PHOSPHATASE-RELATED"/>
    <property type="match status" value="1"/>
</dbReference>
<proteinExistence type="inferred from homology"/>
<keyword evidence="8" id="KW-1133">Transmembrane helix</keyword>
<evidence type="ECO:0000256" key="5">
    <source>
        <dbReference type="ARBA" id="ARBA00040357"/>
    </source>
</evidence>
<evidence type="ECO:0000256" key="3">
    <source>
        <dbReference type="ARBA" id="ARBA00022801"/>
    </source>
</evidence>
<comment type="similarity">
    <text evidence="2">Belongs to the histidine acid phosphatase family.</text>
</comment>
<comment type="catalytic activity">
    <reaction evidence="4">
        <text>3-O-[beta-D-GlcA-(1-&gt;3)-beta-D-Gal-(1-&gt;3)-beta-D-Gal-(1-&gt;4)-beta-D-2-O-P-Xyl]-L-seryl-[protein] + H2O = 3-O-(beta-D-GlcA-(1-&gt;3)-beta-D-Gal-(1-&gt;3)-beta-D-Gal-(1-&gt;4)-beta-D-Xyl)-L-seryl-[protein] + phosphate</text>
        <dbReference type="Rhea" id="RHEA:56512"/>
        <dbReference type="Rhea" id="RHEA-COMP:12573"/>
        <dbReference type="Rhea" id="RHEA-COMP:14559"/>
        <dbReference type="ChEBI" id="CHEBI:15377"/>
        <dbReference type="ChEBI" id="CHEBI:43474"/>
        <dbReference type="ChEBI" id="CHEBI:132093"/>
        <dbReference type="ChEBI" id="CHEBI:140495"/>
    </reaction>
</comment>
<dbReference type="AlphaFoldDB" id="A0A336LJX1"/>
<evidence type="ECO:0000313" key="9">
    <source>
        <dbReference type="EMBL" id="SSW97589.1"/>
    </source>
</evidence>
<evidence type="ECO:0000256" key="2">
    <source>
        <dbReference type="ARBA" id="ARBA00005375"/>
    </source>
</evidence>
<dbReference type="GO" id="GO:0050650">
    <property type="term" value="P:chondroitin sulfate proteoglycan biosynthetic process"/>
    <property type="evidence" value="ECO:0007669"/>
    <property type="project" value="TreeGrafter"/>
</dbReference>
<evidence type="ECO:0000256" key="7">
    <source>
        <dbReference type="SAM" id="MobiDB-lite"/>
    </source>
</evidence>
<dbReference type="GO" id="GO:0006024">
    <property type="term" value="P:glycosaminoglycan biosynthetic process"/>
    <property type="evidence" value="ECO:0007669"/>
    <property type="project" value="TreeGrafter"/>
</dbReference>
<feature type="region of interest" description="Disordered" evidence="7">
    <location>
        <begin position="345"/>
        <end position="371"/>
    </location>
</feature>
<dbReference type="InterPro" id="IPR029033">
    <property type="entry name" value="His_PPase_superfam"/>
</dbReference>
<dbReference type="GO" id="GO:0005794">
    <property type="term" value="C:Golgi apparatus"/>
    <property type="evidence" value="ECO:0007669"/>
    <property type="project" value="TreeGrafter"/>
</dbReference>
<evidence type="ECO:0000256" key="8">
    <source>
        <dbReference type="SAM" id="Phobius"/>
    </source>
</evidence>
<name>A0A336LJX1_CULSO</name>
<dbReference type="SUPFAM" id="SSF53254">
    <property type="entry name" value="Phosphoglycerate mutase-like"/>
    <property type="match status" value="1"/>
</dbReference>
<keyword evidence="8" id="KW-0812">Transmembrane</keyword>
<dbReference type="Pfam" id="PF00328">
    <property type="entry name" value="His_Phos_2"/>
    <property type="match status" value="1"/>
</dbReference>
<dbReference type="EMBL" id="UFQT01000022">
    <property type="protein sequence ID" value="SSX17975.1"/>
    <property type="molecule type" value="Genomic_DNA"/>
</dbReference>
<evidence type="ECO:0000256" key="1">
    <source>
        <dbReference type="ARBA" id="ARBA00000032"/>
    </source>
</evidence>
<sequence>MFLKDVIKFSSQHRTFYYYLILSIWIFLLIAGMYKYIGFSESSNNFMTSSSFYASDATMTSSKKDQEIYKRHRMHERDCNPPDSIHAGDEGGSLDSFKLQGVLLLIRHGDRGPMSHLRGIHKIDCDQDGDPLLNKYRSFVQNLTTATSTTSGLWQKLGNFHGFPLLPPTNKACLLGQLTSKGVSQMLKIGEIVRNAYMSHLNFYQKTASYIPLNRPSNSSTEATPMYDTDEIIIYSTRYRRTFQSAMALMYAFLPPDRWHTLQILEAHSYNFCFSDCACQKADQLQTSIEKTRNTQMGQHPAVNAIVQWIGNSILQNPSPVVNALDVRDAILTLVCHDAPLPCRSKRPINEEENDDNDDNSNVSSTVSDTDVINIDQDDVSSVQSEDVGDDILEDESTVEGCVDQSQVDTVMSFTRYQGAKDVRSKNTRDLGLLRAYGLMRQMMSFMLRMISGDKVKFILYSAHDRTIQNLASALGIFLDVPFIPYATRMNLEVYKSEKDTQFYFRVVYNGADITNQISFCEGGRSLRVNRGRASKADLCPIENIIRFIHDDYFQNLNATNFKDACQVEKREYFNLNNY</sequence>
<protein>
    <recommendedName>
        <fullName evidence="5">2-phosphoxylose phosphatase 1</fullName>
    </recommendedName>
    <alternativeName>
        <fullName evidence="6">Acid phosphatase-like protein 2</fullName>
    </alternativeName>
</protein>
<dbReference type="VEuPathDB" id="VectorBase:CSON006004"/>
<comment type="catalytic activity">
    <reaction evidence="1">
        <text>a phosphate monoester + H2O = an alcohol + phosphate</text>
        <dbReference type="Rhea" id="RHEA:15017"/>
        <dbReference type="ChEBI" id="CHEBI:15377"/>
        <dbReference type="ChEBI" id="CHEBI:30879"/>
        <dbReference type="ChEBI" id="CHEBI:43474"/>
        <dbReference type="ChEBI" id="CHEBI:67140"/>
        <dbReference type="EC" id="3.1.3.2"/>
    </reaction>
</comment>
<gene>
    <name evidence="10" type="primary">CSON006004</name>
</gene>
<dbReference type="InterPro" id="IPR033379">
    <property type="entry name" value="Acid_Pase_AS"/>
</dbReference>
<reference evidence="10" key="2">
    <citation type="submission" date="2018-07" db="EMBL/GenBank/DDBJ databases">
        <authorList>
            <person name="Quirk P.G."/>
            <person name="Krulwich T.A."/>
        </authorList>
    </citation>
    <scope>NUCLEOTIDE SEQUENCE</scope>
</reference>
<dbReference type="InterPro" id="IPR000560">
    <property type="entry name" value="His_Pase_clade-2"/>
</dbReference>
<dbReference type="PANTHER" id="PTHR11567:SF110">
    <property type="entry name" value="2-PHOSPHOXYLOSE PHOSPHATASE 1"/>
    <property type="match status" value="1"/>
</dbReference>
<dbReference type="Gene3D" id="3.40.50.1240">
    <property type="entry name" value="Phosphoglycerate mutase-like"/>
    <property type="match status" value="1"/>
</dbReference>
<dbReference type="CDD" id="cd07061">
    <property type="entry name" value="HP_HAP_like"/>
    <property type="match status" value="1"/>
</dbReference>
<evidence type="ECO:0000256" key="6">
    <source>
        <dbReference type="ARBA" id="ARBA00041499"/>
    </source>
</evidence>
<feature type="transmembrane region" description="Helical" evidence="8">
    <location>
        <begin position="16"/>
        <end position="37"/>
    </location>
</feature>
<dbReference type="PROSITE" id="PS00616">
    <property type="entry name" value="HIS_ACID_PHOSPHAT_1"/>
    <property type="match status" value="1"/>
</dbReference>
<reference evidence="9" key="1">
    <citation type="submission" date="2018-04" db="EMBL/GenBank/DDBJ databases">
        <authorList>
            <person name="Go L.Y."/>
            <person name="Mitchell J.A."/>
        </authorList>
    </citation>
    <scope>NUCLEOTIDE SEQUENCE</scope>
    <source>
        <tissue evidence="9">Whole organism</tissue>
    </source>
</reference>